<evidence type="ECO:0000256" key="6">
    <source>
        <dbReference type="ARBA" id="ARBA00022989"/>
    </source>
</evidence>
<dbReference type="GO" id="GO:0046872">
    <property type="term" value="F:metal ion binding"/>
    <property type="evidence" value="ECO:0007669"/>
    <property type="project" value="UniProtKB-KW"/>
</dbReference>
<dbReference type="Pfam" id="PF02167">
    <property type="entry name" value="Cytochrom_C1"/>
    <property type="match status" value="1"/>
</dbReference>
<dbReference type="SUPFAM" id="SSF46626">
    <property type="entry name" value="Cytochrome c"/>
    <property type="match status" value="1"/>
</dbReference>
<gene>
    <name evidence="12" type="ORF">EV664_103184</name>
</gene>
<dbReference type="PROSITE" id="PS51007">
    <property type="entry name" value="CYTC"/>
    <property type="match status" value="1"/>
</dbReference>
<feature type="domain" description="Cytochrome c" evidence="11">
    <location>
        <begin position="66"/>
        <end position="252"/>
    </location>
</feature>
<keyword evidence="8 10" id="KW-0472">Membrane</keyword>
<evidence type="ECO:0000313" key="12">
    <source>
        <dbReference type="EMBL" id="TDN84539.1"/>
    </source>
</evidence>
<feature type="binding site" description="covalent" evidence="9">
    <location>
        <position position="217"/>
    </location>
    <ligand>
        <name>heme c</name>
        <dbReference type="ChEBI" id="CHEBI:61717"/>
    </ligand>
</feature>
<evidence type="ECO:0000259" key="11">
    <source>
        <dbReference type="PROSITE" id="PS51007"/>
    </source>
</evidence>
<dbReference type="GO" id="GO:0009055">
    <property type="term" value="F:electron transfer activity"/>
    <property type="evidence" value="ECO:0007669"/>
    <property type="project" value="InterPro"/>
</dbReference>
<reference evidence="12 13" key="1">
    <citation type="submission" date="2019-03" db="EMBL/GenBank/DDBJ databases">
        <title>Genomic Encyclopedia of Type Strains, Phase IV (KMG-IV): sequencing the most valuable type-strain genomes for metagenomic binning, comparative biology and taxonomic classification.</title>
        <authorList>
            <person name="Goeker M."/>
        </authorList>
    </citation>
    <scope>NUCLEOTIDE SEQUENCE [LARGE SCALE GENOMIC DNA]</scope>
    <source>
        <strain evidence="12 13">DSM 25059</strain>
    </source>
</reference>
<dbReference type="PANTHER" id="PTHR10266:SF3">
    <property type="entry name" value="CYTOCHROME C1, HEME PROTEIN, MITOCHONDRIAL"/>
    <property type="match status" value="1"/>
</dbReference>
<dbReference type="OrthoDB" id="9808471at2"/>
<feature type="transmembrane region" description="Helical" evidence="10">
    <location>
        <begin position="261"/>
        <end position="281"/>
    </location>
</feature>
<sequence>MVSLILRYINYIIGAAFAFVLLIALWGTASELITNPPKATAEEEFHLEPEPLALHSDGPFGTYDYRQVQRGFQVYKEVCSACHSLKQVAFRDLEKIGYSEAQVKAIAAGWQIEQPDVNKDTGEPATRPNVASDRFPLPFANDVAARAANNNAIPPDLSLMAKAREGGPAYIHSLLTGYTDPKTFTHDGKSLAKEFPDFTVPTGLHFNPYFPNLNIAMPPPLTQDGQVQYQDGTRATVDQMSKDVSAFLMWTAEPNLAKRHATGFGAVIFLLIFTGLTFGAYRNIWRGIKH</sequence>
<evidence type="ECO:0000256" key="3">
    <source>
        <dbReference type="ARBA" id="ARBA00022617"/>
    </source>
</evidence>
<feature type="binding site" description="covalent" evidence="9">
    <location>
        <position position="82"/>
    </location>
    <ligand>
        <name>heme c</name>
        <dbReference type="ChEBI" id="CHEBI:61717"/>
    </ligand>
</feature>
<evidence type="ECO:0000256" key="1">
    <source>
        <dbReference type="ARBA" id="ARBA00004370"/>
    </source>
</evidence>
<dbReference type="InterPro" id="IPR002326">
    <property type="entry name" value="Cyt_c1"/>
</dbReference>
<evidence type="ECO:0000313" key="13">
    <source>
        <dbReference type="Proteomes" id="UP000295493"/>
    </source>
</evidence>
<dbReference type="Gene3D" id="1.20.5.100">
    <property type="entry name" value="Cytochrome c1, transmembrane anchor, C-terminal"/>
    <property type="match status" value="1"/>
</dbReference>
<keyword evidence="13" id="KW-1185">Reference proteome</keyword>
<dbReference type="EMBL" id="SNWD01000003">
    <property type="protein sequence ID" value="TDN84539.1"/>
    <property type="molecule type" value="Genomic_DNA"/>
</dbReference>
<dbReference type="GO" id="GO:0020037">
    <property type="term" value="F:heme binding"/>
    <property type="evidence" value="ECO:0007669"/>
    <property type="project" value="InterPro"/>
</dbReference>
<comment type="subcellular location">
    <subcellularLocation>
        <location evidence="1">Membrane</location>
    </subcellularLocation>
</comment>
<feature type="binding site" description="covalent" evidence="9">
    <location>
        <position position="83"/>
    </location>
    <ligand>
        <name>heme c</name>
        <dbReference type="ChEBI" id="CHEBI:61717"/>
    </ligand>
</feature>
<evidence type="ECO:0000256" key="9">
    <source>
        <dbReference type="PIRSR" id="PIRSR602326-1"/>
    </source>
</evidence>
<comment type="cofactor">
    <cofactor evidence="9">
        <name>heme c</name>
        <dbReference type="ChEBI" id="CHEBI:61717"/>
    </cofactor>
    <text evidence="9">Binds 1 heme c group covalently per subunit.</text>
</comment>
<dbReference type="PRINTS" id="PR00603">
    <property type="entry name" value="CYTOCHROMEC1"/>
</dbReference>
<keyword evidence="4 10" id="KW-0812">Transmembrane</keyword>
<dbReference type="Proteomes" id="UP000295493">
    <property type="component" value="Unassembled WGS sequence"/>
</dbReference>
<dbReference type="Gene3D" id="1.10.760.10">
    <property type="entry name" value="Cytochrome c-like domain"/>
    <property type="match status" value="1"/>
</dbReference>
<evidence type="ECO:0000256" key="2">
    <source>
        <dbReference type="ARBA" id="ARBA00016165"/>
    </source>
</evidence>
<proteinExistence type="predicted"/>
<dbReference type="AlphaFoldDB" id="A0A4R6FRZ7"/>
<evidence type="ECO:0000256" key="10">
    <source>
        <dbReference type="SAM" id="Phobius"/>
    </source>
</evidence>
<keyword evidence="3 9" id="KW-0349">Heme</keyword>
<comment type="caution">
    <text evidence="12">The sequence shown here is derived from an EMBL/GenBank/DDBJ whole genome shotgun (WGS) entry which is preliminary data.</text>
</comment>
<dbReference type="PANTHER" id="PTHR10266">
    <property type="entry name" value="CYTOCHROME C1"/>
    <property type="match status" value="1"/>
</dbReference>
<organism evidence="12 13">
    <name type="scientific">Stakelama pacifica</name>
    <dbReference type="NCBI Taxonomy" id="517720"/>
    <lineage>
        <taxon>Bacteria</taxon>
        <taxon>Pseudomonadati</taxon>
        <taxon>Pseudomonadota</taxon>
        <taxon>Alphaproteobacteria</taxon>
        <taxon>Sphingomonadales</taxon>
        <taxon>Sphingomonadaceae</taxon>
        <taxon>Stakelama</taxon>
    </lineage>
</organism>
<evidence type="ECO:0000256" key="4">
    <source>
        <dbReference type="ARBA" id="ARBA00022692"/>
    </source>
</evidence>
<evidence type="ECO:0000256" key="7">
    <source>
        <dbReference type="ARBA" id="ARBA00023004"/>
    </source>
</evidence>
<keyword evidence="5 9" id="KW-0479">Metal-binding</keyword>
<feature type="binding site" description="covalent" evidence="9">
    <location>
        <position position="79"/>
    </location>
    <ligand>
        <name>heme c</name>
        <dbReference type="ChEBI" id="CHEBI:61717"/>
    </ligand>
</feature>
<dbReference type="InterPro" id="IPR009056">
    <property type="entry name" value="Cyt_c-like_dom"/>
</dbReference>
<evidence type="ECO:0000256" key="5">
    <source>
        <dbReference type="ARBA" id="ARBA00022723"/>
    </source>
</evidence>
<dbReference type="GO" id="GO:0016020">
    <property type="term" value="C:membrane"/>
    <property type="evidence" value="ECO:0007669"/>
    <property type="project" value="UniProtKB-SubCell"/>
</dbReference>
<protein>
    <recommendedName>
        <fullName evidence="2">Cytochrome c1</fullName>
    </recommendedName>
</protein>
<keyword evidence="7 9" id="KW-0408">Iron</keyword>
<accession>A0A4R6FRZ7</accession>
<keyword evidence="6 10" id="KW-1133">Transmembrane helix</keyword>
<feature type="transmembrane region" description="Helical" evidence="10">
    <location>
        <begin position="9"/>
        <end position="29"/>
    </location>
</feature>
<dbReference type="InterPro" id="IPR036909">
    <property type="entry name" value="Cyt_c-like_dom_sf"/>
</dbReference>
<evidence type="ECO:0000256" key="8">
    <source>
        <dbReference type="ARBA" id="ARBA00023136"/>
    </source>
</evidence>
<name>A0A4R6FRZ7_9SPHN</name>